<protein>
    <submittedName>
        <fullName evidence="1">Uncharacterized protein</fullName>
    </submittedName>
</protein>
<accession>X0VC89</accession>
<reference evidence="1" key="1">
    <citation type="journal article" date="2014" name="Front. Microbiol.">
        <title>High frequency of phylogenetically diverse reductive dehalogenase-homologous genes in deep subseafloor sedimentary metagenomes.</title>
        <authorList>
            <person name="Kawai M."/>
            <person name="Futagami T."/>
            <person name="Toyoda A."/>
            <person name="Takaki Y."/>
            <person name="Nishi S."/>
            <person name="Hori S."/>
            <person name="Arai W."/>
            <person name="Tsubouchi T."/>
            <person name="Morono Y."/>
            <person name="Uchiyama I."/>
            <person name="Ito T."/>
            <person name="Fujiyama A."/>
            <person name="Inagaki F."/>
            <person name="Takami H."/>
        </authorList>
    </citation>
    <scope>NUCLEOTIDE SEQUENCE</scope>
    <source>
        <strain evidence="1">Expedition CK06-06</strain>
    </source>
</reference>
<evidence type="ECO:0000313" key="1">
    <source>
        <dbReference type="EMBL" id="GAG15734.1"/>
    </source>
</evidence>
<proteinExistence type="predicted"/>
<sequence length="73" mass="8318">MITAIWFDPHFGNGGPADDSGSDRKKVRMRAHAEANGATEHIWGGDVMEFDQFKYRKIKKAHGRFLNVIKDDE</sequence>
<feature type="non-terminal residue" evidence="1">
    <location>
        <position position="73"/>
    </location>
</feature>
<gene>
    <name evidence="1" type="ORF">S01H1_52364</name>
</gene>
<dbReference type="EMBL" id="BARS01033843">
    <property type="protein sequence ID" value="GAG15734.1"/>
    <property type="molecule type" value="Genomic_DNA"/>
</dbReference>
<dbReference type="AlphaFoldDB" id="X0VC89"/>
<comment type="caution">
    <text evidence="1">The sequence shown here is derived from an EMBL/GenBank/DDBJ whole genome shotgun (WGS) entry which is preliminary data.</text>
</comment>
<organism evidence="1">
    <name type="scientific">marine sediment metagenome</name>
    <dbReference type="NCBI Taxonomy" id="412755"/>
    <lineage>
        <taxon>unclassified sequences</taxon>
        <taxon>metagenomes</taxon>
        <taxon>ecological metagenomes</taxon>
    </lineage>
</organism>
<name>X0VC89_9ZZZZ</name>